<sequence>MLTHRRESSEGQDAGGEPGRDTRAGAWREVAAVALGVVGFMLLLWLARGELGMTWDEPYFFERQHDMRRWFTQVAGSPAERAQAFSVPGLERSWRVCREVPDQHPPVPPLLSLLTGLSFEWLLGPLRAYRLSTVIVMAIAAGVLFRFVRMRWGLTPAVVALGALLFNPRLFADAQQITADVDLGAFWFLAALTFLRTCETGRLPWLSGLFAGLAIMCKATGVLVLPAMLLWVILYRPKGGWRPIVWALPVLPATMIAVNPAWWPGPVSGMARWVRAFLAYPQKVPVYYLGQVYDSVQTFLPWHNTLVLTAVMVPIGLLVLAGFGLIAAGWETARRKKRASDRLEASGPPRFLPDSTVAAWAAINFLTMMGMRILHFMPAHDGLRQLVPAFFFFPILAAYGASILLRSTAGLRRRLVQAGLLVCIATSAWSTLSIHPYELSYYNALIGGPKGAKSAGMESTYFWDAATDDVLAWMNAHLPPKATVLIFPPPNIHTFEWEQRWGRLRNDLTVLNLDAPDFNERLALMYGPAPCYLIFQMRQGLYQPRKPGDPDLFARLADSPARFEVAPARVGVRLLAIFDQDQFRSAVEAGRPRGSRSP</sequence>
<evidence type="ECO:0000256" key="7">
    <source>
        <dbReference type="ARBA" id="ARBA00023136"/>
    </source>
</evidence>
<evidence type="ECO:0000256" key="5">
    <source>
        <dbReference type="ARBA" id="ARBA00022692"/>
    </source>
</evidence>
<dbReference type="AlphaFoldDB" id="A0AAU7CNX7"/>
<accession>A0AAU7CNX7</accession>
<dbReference type="InterPro" id="IPR050297">
    <property type="entry name" value="LipidA_mod_glycosyltrf_83"/>
</dbReference>
<evidence type="ECO:0000256" key="6">
    <source>
        <dbReference type="ARBA" id="ARBA00022989"/>
    </source>
</evidence>
<evidence type="ECO:0000256" key="8">
    <source>
        <dbReference type="SAM" id="MobiDB-lite"/>
    </source>
</evidence>
<protein>
    <submittedName>
        <fullName evidence="11">Glycosyltransferase family 39 protein</fullName>
        <ecNumber evidence="11">2.4.-.-</ecNumber>
    </submittedName>
</protein>
<dbReference type="GO" id="GO:0009103">
    <property type="term" value="P:lipopolysaccharide biosynthetic process"/>
    <property type="evidence" value="ECO:0007669"/>
    <property type="project" value="UniProtKB-ARBA"/>
</dbReference>
<feature type="transmembrane region" description="Helical" evidence="9">
    <location>
        <begin position="30"/>
        <end position="47"/>
    </location>
</feature>
<dbReference type="PANTHER" id="PTHR33908:SF11">
    <property type="entry name" value="MEMBRANE PROTEIN"/>
    <property type="match status" value="1"/>
</dbReference>
<keyword evidence="3 11" id="KW-0328">Glycosyltransferase</keyword>
<feature type="domain" description="Glycosyltransferase RgtA/B/C/D-like" evidence="10">
    <location>
        <begin position="108"/>
        <end position="247"/>
    </location>
</feature>
<name>A0AAU7CNX7_9BACT</name>
<feature type="transmembrane region" description="Helical" evidence="9">
    <location>
        <begin position="306"/>
        <end position="330"/>
    </location>
</feature>
<evidence type="ECO:0000256" key="1">
    <source>
        <dbReference type="ARBA" id="ARBA00004651"/>
    </source>
</evidence>
<gene>
    <name evidence="11" type="ORF">V5E97_13180</name>
</gene>
<keyword evidence="5 9" id="KW-0812">Transmembrane</keyword>
<dbReference type="RefSeq" id="WP_406699799.1">
    <property type="nucleotide sequence ID" value="NZ_CP155447.1"/>
</dbReference>
<comment type="subcellular location">
    <subcellularLocation>
        <location evidence="1">Cell membrane</location>
        <topology evidence="1">Multi-pass membrane protein</topology>
    </subcellularLocation>
</comment>
<reference evidence="11" key="1">
    <citation type="submission" date="2024-05" db="EMBL/GenBank/DDBJ databases">
        <title>Planctomycetes of the genus Singulisphaera possess chitinolytic capabilities.</title>
        <authorList>
            <person name="Ivanova A."/>
        </authorList>
    </citation>
    <scope>NUCLEOTIDE SEQUENCE</scope>
    <source>
        <strain evidence="11">Ch08T</strain>
    </source>
</reference>
<proteinExistence type="predicted"/>
<dbReference type="PANTHER" id="PTHR33908">
    <property type="entry name" value="MANNOSYLTRANSFERASE YKCB-RELATED"/>
    <property type="match status" value="1"/>
</dbReference>
<feature type="transmembrane region" description="Helical" evidence="9">
    <location>
        <begin position="244"/>
        <end position="263"/>
    </location>
</feature>
<dbReference type="EMBL" id="CP155447">
    <property type="protein sequence ID" value="XBH06951.1"/>
    <property type="molecule type" value="Genomic_DNA"/>
</dbReference>
<evidence type="ECO:0000256" key="2">
    <source>
        <dbReference type="ARBA" id="ARBA00022475"/>
    </source>
</evidence>
<keyword evidence="7 9" id="KW-0472">Membrane</keyword>
<dbReference type="InterPro" id="IPR038731">
    <property type="entry name" value="RgtA/B/C-like"/>
</dbReference>
<feature type="transmembrane region" description="Helical" evidence="9">
    <location>
        <begin position="351"/>
        <end position="374"/>
    </location>
</feature>
<dbReference type="GO" id="GO:0005886">
    <property type="term" value="C:plasma membrane"/>
    <property type="evidence" value="ECO:0007669"/>
    <property type="project" value="UniProtKB-SubCell"/>
</dbReference>
<feature type="region of interest" description="Disordered" evidence="8">
    <location>
        <begin position="1"/>
        <end position="22"/>
    </location>
</feature>
<organism evidence="11">
    <name type="scientific">Singulisphaera sp. Ch08</name>
    <dbReference type="NCBI Taxonomy" id="3120278"/>
    <lineage>
        <taxon>Bacteria</taxon>
        <taxon>Pseudomonadati</taxon>
        <taxon>Planctomycetota</taxon>
        <taxon>Planctomycetia</taxon>
        <taxon>Isosphaerales</taxon>
        <taxon>Isosphaeraceae</taxon>
        <taxon>Singulisphaera</taxon>
    </lineage>
</organism>
<feature type="transmembrane region" description="Helical" evidence="9">
    <location>
        <begin position="154"/>
        <end position="172"/>
    </location>
</feature>
<feature type="transmembrane region" description="Helical" evidence="9">
    <location>
        <begin position="209"/>
        <end position="232"/>
    </location>
</feature>
<evidence type="ECO:0000256" key="4">
    <source>
        <dbReference type="ARBA" id="ARBA00022679"/>
    </source>
</evidence>
<evidence type="ECO:0000259" key="10">
    <source>
        <dbReference type="Pfam" id="PF13231"/>
    </source>
</evidence>
<keyword evidence="2" id="KW-1003">Cell membrane</keyword>
<keyword evidence="4 11" id="KW-0808">Transferase</keyword>
<dbReference type="GO" id="GO:0016763">
    <property type="term" value="F:pentosyltransferase activity"/>
    <property type="evidence" value="ECO:0007669"/>
    <property type="project" value="TreeGrafter"/>
</dbReference>
<dbReference type="Pfam" id="PF13231">
    <property type="entry name" value="PMT_2"/>
    <property type="match status" value="1"/>
</dbReference>
<keyword evidence="6 9" id="KW-1133">Transmembrane helix</keyword>
<evidence type="ECO:0000313" key="11">
    <source>
        <dbReference type="EMBL" id="XBH06951.1"/>
    </source>
</evidence>
<feature type="transmembrane region" description="Helical" evidence="9">
    <location>
        <begin position="128"/>
        <end position="148"/>
    </location>
</feature>
<evidence type="ECO:0000256" key="3">
    <source>
        <dbReference type="ARBA" id="ARBA00022676"/>
    </source>
</evidence>
<evidence type="ECO:0000256" key="9">
    <source>
        <dbReference type="SAM" id="Phobius"/>
    </source>
</evidence>
<feature type="transmembrane region" description="Helical" evidence="9">
    <location>
        <begin position="386"/>
        <end position="405"/>
    </location>
</feature>
<dbReference type="EC" id="2.4.-.-" evidence="11"/>